<dbReference type="PANTHER" id="PTHR45639:SF4">
    <property type="entry name" value="HSC70CB, ISOFORM G"/>
    <property type="match status" value="1"/>
</dbReference>
<dbReference type="SUPFAM" id="SSF100934">
    <property type="entry name" value="Heat shock protein 70kD (HSP70), C-terminal subdomain"/>
    <property type="match status" value="2"/>
</dbReference>
<keyword evidence="3" id="KW-0963">Cytoplasm</keyword>
<keyword evidence="9" id="KW-1185">Reference proteome</keyword>
<dbReference type="InterPro" id="IPR013126">
    <property type="entry name" value="Hsp_70_fam"/>
</dbReference>
<dbReference type="PRINTS" id="PR00301">
    <property type="entry name" value="HEATSHOCK70"/>
</dbReference>
<reference evidence="8" key="1">
    <citation type="submission" date="2023-03" db="EMBL/GenBank/DDBJ databases">
        <title>Mating type loci evolution in Malassezia.</title>
        <authorList>
            <person name="Coelho M.A."/>
        </authorList>
    </citation>
    <scope>NUCLEOTIDE SEQUENCE</scope>
    <source>
        <strain evidence="8">CBS 10434</strain>
    </source>
</reference>
<dbReference type="Pfam" id="PF00012">
    <property type="entry name" value="HSP70"/>
    <property type="match status" value="1"/>
</dbReference>
<evidence type="ECO:0000256" key="5">
    <source>
        <dbReference type="ARBA" id="ARBA00022840"/>
    </source>
</evidence>
<organism evidence="8 9">
    <name type="scientific">Malassezia caprae</name>
    <dbReference type="NCBI Taxonomy" id="1381934"/>
    <lineage>
        <taxon>Eukaryota</taxon>
        <taxon>Fungi</taxon>
        <taxon>Dikarya</taxon>
        <taxon>Basidiomycota</taxon>
        <taxon>Ustilaginomycotina</taxon>
        <taxon>Malasseziomycetes</taxon>
        <taxon>Malasseziales</taxon>
        <taxon>Malasseziaceae</taxon>
        <taxon>Malassezia</taxon>
    </lineage>
</organism>
<keyword evidence="5" id="KW-0067">ATP-binding</keyword>
<sequence length="773" mass="85767">MSSVVGLDIGNSSSKIGVARARGVDIVANEVSNRSTPSLVSFGQKARMLGEGAATAQTSNFKNTVGSLKRLIGRTFQDESIQTHEKPFVNAELVDAKGEVGVKVRFQNEEQVFSATQLLAMYLGKLRDTTQNELGGSGVSDVVLSVPIWFTDAQRRAMLHAAEIANLNPLRVMNEPTATALGYGITKTDLPDPESPRNVVFVDIGHSSYQVSVVAFCKGQLTVLGAWANPNFGGRNFDRALMEHFAEEFKGKYKIDVFSNPKATFRLAAGCERLKKVLSANTLAQLNVESLMNDIDAASQLKREEFEALIAPYLENVNGPLDAALAQSGLTKEEIHSVELVGGSSRVPALKERIAAWYGKPLSFTLNQDEAIVRGCTLACATLSPVFRVREFSVHDISSYPIKVSWEPTPDVPDEENELVVFNTNNPVPSTKILTFYRKEPFSLDASYADASTLPKGTNPWLGRVTIKNVAPNEKGEHSIVKVKARLNLHGVINVESAYTVDEIEKEEEVPVVDPNAAEDAEPKTEKKIVKKLQRKDDLPIVSGIGHLDSSLLAELKEREGQMYAADKLVADTEDRKNALEEYIYDTRSKLDERYASFVQSEEKEKLLGMLAESEDWLYTEEGEDASKSAYVTRLETLQKVGAPIQFRWKEHEERPKAAAQLREVVNKYMSVFENEPEKYDHLSDDDKTKVIEKAATVGKWLDDFMYKQSELPKNVDPKLTSEEILKKKDDVIYVCTPILSKPKPRVPVDTPKADENAQTSNENEKQGDMDVD</sequence>
<dbReference type="CDD" id="cd24094">
    <property type="entry name" value="ASKHA_NBD_HSP70_ScSse"/>
    <property type="match status" value="1"/>
</dbReference>
<feature type="compositionally biased region" description="Basic and acidic residues" evidence="7">
    <location>
        <begin position="763"/>
        <end position="773"/>
    </location>
</feature>
<dbReference type="FunFam" id="1.20.1270.10:FF:000002">
    <property type="entry name" value="Heat shock 70 kDa protein 4"/>
    <property type="match status" value="1"/>
</dbReference>
<dbReference type="AlphaFoldDB" id="A0AAF0IZW8"/>
<dbReference type="SUPFAM" id="SSF100920">
    <property type="entry name" value="Heat shock protein 70kD (HSP70), peptide-binding domain"/>
    <property type="match status" value="1"/>
</dbReference>
<accession>A0AAF0IZW8</accession>
<dbReference type="EMBL" id="CP119910">
    <property type="protein sequence ID" value="WFD19435.1"/>
    <property type="molecule type" value="Genomic_DNA"/>
</dbReference>
<evidence type="ECO:0000256" key="3">
    <source>
        <dbReference type="ARBA" id="ARBA00022490"/>
    </source>
</evidence>
<dbReference type="Gene3D" id="3.90.640.10">
    <property type="entry name" value="Actin, Chain A, domain 4"/>
    <property type="match status" value="1"/>
</dbReference>
<dbReference type="InterPro" id="IPR029047">
    <property type="entry name" value="HSP70_peptide-bd_sf"/>
</dbReference>
<dbReference type="InterPro" id="IPR029048">
    <property type="entry name" value="HSP70_C_sf"/>
</dbReference>
<dbReference type="Gene3D" id="3.30.420.40">
    <property type="match status" value="2"/>
</dbReference>
<dbReference type="GO" id="GO:0140662">
    <property type="term" value="F:ATP-dependent protein folding chaperone"/>
    <property type="evidence" value="ECO:0007669"/>
    <property type="project" value="InterPro"/>
</dbReference>
<gene>
    <name evidence="8" type="primary">SSE1</name>
    <name evidence="8" type="ORF">MCAP1_001665</name>
</gene>
<dbReference type="Proteomes" id="UP001220961">
    <property type="component" value="Chromosome 3"/>
</dbReference>
<dbReference type="PROSITE" id="PS01036">
    <property type="entry name" value="HSP70_3"/>
    <property type="match status" value="1"/>
</dbReference>
<evidence type="ECO:0000256" key="6">
    <source>
        <dbReference type="ARBA" id="ARBA00023016"/>
    </source>
</evidence>
<evidence type="ECO:0000313" key="9">
    <source>
        <dbReference type="Proteomes" id="UP001220961"/>
    </source>
</evidence>
<comment type="subcellular location">
    <subcellularLocation>
        <location evidence="1">Cytoplasm</location>
    </subcellularLocation>
</comment>
<dbReference type="FunFam" id="3.30.30.30:FF:000002">
    <property type="entry name" value="Heat shock 70 kDa protein 4"/>
    <property type="match status" value="1"/>
</dbReference>
<dbReference type="PANTHER" id="PTHR45639">
    <property type="entry name" value="HSC70CB, ISOFORM G-RELATED"/>
    <property type="match status" value="1"/>
</dbReference>
<dbReference type="FunFam" id="3.30.420.40:FF:000171">
    <property type="entry name" value="Heat shock 70 kDa protein 4"/>
    <property type="match status" value="2"/>
</dbReference>
<dbReference type="PROSITE" id="PS00329">
    <property type="entry name" value="HSP70_2"/>
    <property type="match status" value="1"/>
</dbReference>
<dbReference type="GO" id="GO:0005829">
    <property type="term" value="C:cytosol"/>
    <property type="evidence" value="ECO:0007669"/>
    <property type="project" value="TreeGrafter"/>
</dbReference>
<feature type="region of interest" description="Disordered" evidence="7">
    <location>
        <begin position="742"/>
        <end position="773"/>
    </location>
</feature>
<evidence type="ECO:0000256" key="4">
    <source>
        <dbReference type="ARBA" id="ARBA00022741"/>
    </source>
</evidence>
<keyword evidence="6" id="KW-0346">Stress response</keyword>
<dbReference type="FunFam" id="3.90.640.10:FF:000004">
    <property type="entry name" value="Heat shock 70 kDa protein 4"/>
    <property type="match status" value="1"/>
</dbReference>
<name>A0AAF0IZW8_9BASI</name>
<evidence type="ECO:0000256" key="2">
    <source>
        <dbReference type="ARBA" id="ARBA00007381"/>
    </source>
</evidence>
<dbReference type="Gene3D" id="1.20.1270.10">
    <property type="match status" value="1"/>
</dbReference>
<dbReference type="GO" id="GO:0005634">
    <property type="term" value="C:nucleus"/>
    <property type="evidence" value="ECO:0007669"/>
    <property type="project" value="TreeGrafter"/>
</dbReference>
<dbReference type="InterPro" id="IPR043129">
    <property type="entry name" value="ATPase_NBD"/>
</dbReference>
<comment type="similarity">
    <text evidence="2">Belongs to the heat shock protein 70 family.</text>
</comment>
<dbReference type="FunFam" id="2.60.34.10:FF:000011">
    <property type="entry name" value="Heat shock protein hsp88"/>
    <property type="match status" value="1"/>
</dbReference>
<dbReference type="Gene3D" id="3.30.30.30">
    <property type="match status" value="1"/>
</dbReference>
<dbReference type="SUPFAM" id="SSF53067">
    <property type="entry name" value="Actin-like ATPase domain"/>
    <property type="match status" value="2"/>
</dbReference>
<evidence type="ECO:0000313" key="8">
    <source>
        <dbReference type="EMBL" id="WFD19435.1"/>
    </source>
</evidence>
<evidence type="ECO:0000256" key="7">
    <source>
        <dbReference type="SAM" id="MobiDB-lite"/>
    </source>
</evidence>
<proteinExistence type="inferred from homology"/>
<evidence type="ECO:0000256" key="1">
    <source>
        <dbReference type="ARBA" id="ARBA00004496"/>
    </source>
</evidence>
<dbReference type="InterPro" id="IPR018181">
    <property type="entry name" value="Heat_shock_70_CS"/>
</dbReference>
<dbReference type="Gene3D" id="2.60.34.10">
    <property type="entry name" value="Substrate Binding Domain Of DNAk, Chain A, domain 1"/>
    <property type="match status" value="1"/>
</dbReference>
<keyword evidence="4" id="KW-0547">Nucleotide-binding</keyword>
<dbReference type="GO" id="GO:0005524">
    <property type="term" value="F:ATP binding"/>
    <property type="evidence" value="ECO:0007669"/>
    <property type="project" value="UniProtKB-KW"/>
</dbReference>
<protein>
    <submittedName>
        <fullName evidence="8">Adenyl-nucleotide exchange factor sse1</fullName>
    </submittedName>
</protein>